<name>A0A7W7Z0C5_9BRAD</name>
<dbReference type="EMBL" id="JACHIH010000001">
    <property type="protein sequence ID" value="MBB5045613.1"/>
    <property type="molecule type" value="Genomic_DNA"/>
</dbReference>
<feature type="region of interest" description="Disordered" evidence="1">
    <location>
        <begin position="374"/>
        <end position="393"/>
    </location>
</feature>
<feature type="region of interest" description="Disordered" evidence="1">
    <location>
        <begin position="330"/>
        <end position="363"/>
    </location>
</feature>
<feature type="transmembrane region" description="Helical" evidence="2">
    <location>
        <begin position="293"/>
        <end position="311"/>
    </location>
</feature>
<evidence type="ECO:0000256" key="1">
    <source>
        <dbReference type="SAM" id="MobiDB-lite"/>
    </source>
</evidence>
<comment type="caution">
    <text evidence="3">The sequence shown here is derived from an EMBL/GenBank/DDBJ whole genome shotgun (WGS) entry which is preliminary data.</text>
</comment>
<dbReference type="RefSeq" id="WP_184253568.1">
    <property type="nucleotide sequence ID" value="NZ_JACHIH010000001.1"/>
</dbReference>
<protein>
    <submittedName>
        <fullName evidence="3">Uncharacterized protein</fullName>
    </submittedName>
</protein>
<feature type="compositionally biased region" description="Pro residues" evidence="1">
    <location>
        <begin position="338"/>
        <end position="362"/>
    </location>
</feature>
<dbReference type="AlphaFoldDB" id="A0A7W7Z0C5"/>
<evidence type="ECO:0000256" key="2">
    <source>
        <dbReference type="SAM" id="Phobius"/>
    </source>
</evidence>
<proteinExistence type="predicted"/>
<dbReference type="Proteomes" id="UP000542353">
    <property type="component" value="Unassembled WGS sequence"/>
</dbReference>
<keyword evidence="2" id="KW-1133">Transmembrane helix</keyword>
<keyword evidence="2" id="KW-0472">Membrane</keyword>
<evidence type="ECO:0000313" key="3">
    <source>
        <dbReference type="EMBL" id="MBB5045613.1"/>
    </source>
</evidence>
<sequence>MSLATLLSGGSGYDKPTHPLTHHEILGLIAPFTRRERHVDLGASDRLNRRLVFKPIDHSGDGEPEVADVRETLLLENPRTGLYRLTRTLTRRCGLHATLTTEGADPGELLERIETVPPRRHFRRNGDTVIAQSYRLAPSDPAAAHGAETLNLMLTRGEAEVECLTVILHAPSVKGYPADIDLVPKSPGVELPEDLLAVMGWAWGPLRKTQLGWNGKLKVRGHEPHLSEKAEARLQRTVAHLSKILAHPPCAFHDTLRRARWGVTLRRAIPLLFFAALIGGAAGLTFVEIPKDSIINLLIMGSPPLLLMLAFGMRDTPPLEIPPLPRRSKAAAWMPARPAAPQPAAMPAPQPAPASQPMPAPPLVASAPAVVPAAATPLPDNQSTEPKVMLDAQ</sequence>
<evidence type="ECO:0000313" key="4">
    <source>
        <dbReference type="Proteomes" id="UP000542353"/>
    </source>
</evidence>
<organism evidence="3 4">
    <name type="scientific">Rhodopseudomonas rhenobacensis</name>
    <dbReference type="NCBI Taxonomy" id="87461"/>
    <lineage>
        <taxon>Bacteria</taxon>
        <taxon>Pseudomonadati</taxon>
        <taxon>Pseudomonadota</taxon>
        <taxon>Alphaproteobacteria</taxon>
        <taxon>Hyphomicrobiales</taxon>
        <taxon>Nitrobacteraceae</taxon>
        <taxon>Rhodopseudomonas</taxon>
    </lineage>
</organism>
<reference evidence="3 4" key="1">
    <citation type="submission" date="2020-08" db="EMBL/GenBank/DDBJ databases">
        <title>Genomic Encyclopedia of Type Strains, Phase IV (KMG-IV): sequencing the most valuable type-strain genomes for metagenomic binning, comparative biology and taxonomic classification.</title>
        <authorList>
            <person name="Goeker M."/>
        </authorList>
    </citation>
    <scope>NUCLEOTIDE SEQUENCE [LARGE SCALE GENOMIC DNA]</scope>
    <source>
        <strain evidence="3 4">DSM 12706</strain>
    </source>
</reference>
<feature type="transmembrane region" description="Helical" evidence="2">
    <location>
        <begin position="268"/>
        <end position="287"/>
    </location>
</feature>
<gene>
    <name evidence="3" type="ORF">HNR60_000342</name>
</gene>
<accession>A0A7W7Z0C5</accession>
<keyword evidence="4" id="KW-1185">Reference proteome</keyword>
<keyword evidence="2" id="KW-0812">Transmembrane</keyword>